<dbReference type="EMBL" id="AFWF01000031">
    <property type="protein sequence ID" value="EGU46908.1"/>
    <property type="molecule type" value="Genomic_DNA"/>
</dbReference>
<dbReference type="RefSeq" id="WP_006710810.1">
    <property type="nucleotide sequence ID" value="NZ_AFWF01000031.1"/>
</dbReference>
<dbReference type="Proteomes" id="UP000004605">
    <property type="component" value="Unassembled WGS sequence"/>
</dbReference>
<protein>
    <recommendedName>
        <fullName evidence="3">Sel1 repeat family protein</fullName>
    </recommendedName>
</protein>
<organism evidence="1 2">
    <name type="scientific">Vibrio ichthyoenteri ATCC 700023</name>
    <dbReference type="NCBI Taxonomy" id="870968"/>
    <lineage>
        <taxon>Bacteria</taxon>
        <taxon>Pseudomonadati</taxon>
        <taxon>Pseudomonadota</taxon>
        <taxon>Gammaproteobacteria</taxon>
        <taxon>Vibrionales</taxon>
        <taxon>Vibrionaceae</taxon>
        <taxon>Vibrio</taxon>
    </lineage>
</organism>
<name>F9RYA2_9VIBR</name>
<dbReference type="AlphaFoldDB" id="F9RYA2"/>
<accession>F9RYA2</accession>
<dbReference type="Gene3D" id="1.25.40.10">
    <property type="entry name" value="Tetratricopeptide repeat domain"/>
    <property type="match status" value="1"/>
</dbReference>
<evidence type="ECO:0008006" key="3">
    <source>
        <dbReference type="Google" id="ProtNLM"/>
    </source>
</evidence>
<reference evidence="1 2" key="1">
    <citation type="journal article" date="2012" name="Int. J. Syst. Evol. Microbiol.">
        <title>Vibrio caribbeanicus sp. nov., isolated from the marine sponge Scleritoderma cyanea.</title>
        <authorList>
            <person name="Hoffmann M."/>
            <person name="Monday S.R."/>
            <person name="Allard M.W."/>
            <person name="Strain E.A."/>
            <person name="Whittaker P."/>
            <person name="Naum M."/>
            <person name="McCarthy P.J."/>
            <person name="Lopez J.V."/>
            <person name="Fischer M."/>
            <person name="Brown E.W."/>
        </authorList>
    </citation>
    <scope>NUCLEOTIDE SEQUENCE [LARGE SCALE GENOMIC DNA]</scope>
    <source>
        <strain evidence="1 2">ATCC 700023</strain>
    </source>
</reference>
<sequence>MLFSNTFIQSEGEHEYTLKSAELGNILAMVAASSRRALSGREYWRTKVTPILERQANKDDALAMRLLSMLTAFEDESVSFDWLVEAAESGDEFSQHQLARHYEMGDGWFLIPGKREKEIERLLKTAADSGYWPAMRSYAYLLQDRGDIKGYQAIIDELLEVGDAAVIRALGSFYRTNKNEELSAYYYKIYVDAMGQEGKESSHETVKFFYDEVSKILTPEQIKQVDLKVQQYLKTHTVRYQKRIKDYEYTLDSFK</sequence>
<dbReference type="InterPro" id="IPR011990">
    <property type="entry name" value="TPR-like_helical_dom_sf"/>
</dbReference>
<comment type="caution">
    <text evidence="1">The sequence shown here is derived from an EMBL/GenBank/DDBJ whole genome shotgun (WGS) entry which is preliminary data.</text>
</comment>
<proteinExistence type="predicted"/>
<gene>
    <name evidence="1" type="ORF">VII00023_17604</name>
</gene>
<dbReference type="SUPFAM" id="SSF81901">
    <property type="entry name" value="HCP-like"/>
    <property type="match status" value="1"/>
</dbReference>
<keyword evidence="2" id="KW-1185">Reference proteome</keyword>
<evidence type="ECO:0000313" key="2">
    <source>
        <dbReference type="Proteomes" id="UP000004605"/>
    </source>
</evidence>
<evidence type="ECO:0000313" key="1">
    <source>
        <dbReference type="EMBL" id="EGU46908.1"/>
    </source>
</evidence>